<reference evidence="3" key="1">
    <citation type="journal article" date="2020" name="Stud. Mycol.">
        <title>101 Dothideomycetes genomes: a test case for predicting lifestyles and emergence of pathogens.</title>
        <authorList>
            <person name="Haridas S."/>
            <person name="Albert R."/>
            <person name="Binder M."/>
            <person name="Bloem J."/>
            <person name="Labutti K."/>
            <person name="Salamov A."/>
            <person name="Andreopoulos B."/>
            <person name="Baker S."/>
            <person name="Barry K."/>
            <person name="Bills G."/>
            <person name="Bluhm B."/>
            <person name="Cannon C."/>
            <person name="Castanera R."/>
            <person name="Culley D."/>
            <person name="Daum C."/>
            <person name="Ezra D."/>
            <person name="Gonzalez J."/>
            <person name="Henrissat B."/>
            <person name="Kuo A."/>
            <person name="Liang C."/>
            <person name="Lipzen A."/>
            <person name="Lutzoni F."/>
            <person name="Magnuson J."/>
            <person name="Mondo S."/>
            <person name="Nolan M."/>
            <person name="Ohm R."/>
            <person name="Pangilinan J."/>
            <person name="Park H.-J."/>
            <person name="Ramirez L."/>
            <person name="Alfaro M."/>
            <person name="Sun H."/>
            <person name="Tritt A."/>
            <person name="Yoshinaga Y."/>
            <person name="Zwiers L.-H."/>
            <person name="Turgeon B."/>
            <person name="Goodwin S."/>
            <person name="Spatafora J."/>
            <person name="Crous P."/>
            <person name="Grigoriev I."/>
        </authorList>
    </citation>
    <scope>NUCLEOTIDE SEQUENCE</scope>
    <source>
        <strain evidence="3">ATCC 16933</strain>
    </source>
</reference>
<evidence type="ECO:0000256" key="2">
    <source>
        <dbReference type="SAM" id="Phobius"/>
    </source>
</evidence>
<feature type="compositionally biased region" description="Low complexity" evidence="1">
    <location>
        <begin position="186"/>
        <end position="205"/>
    </location>
</feature>
<sequence>MAPERATRVWKGLRVGSYVSVGLGIGWLFGKLSGMMAAMVSDQNKKLEQMAKDMHGREGSCEEMAGMVRAGAQSRRRAGQSGRSSPESGDTSSQDGEAWDGGTVSTSEDSNTSQPPSSRWQTRASPASSQDRSFSWSRAKPSQDDDMSPTGGSGIMDDISAESGSAASGGSSWAKVRAQAMGRPQQPSSAARPDSDSWSSSQSKQEQSRQGDDATWAFSSEEEEKQLARSEAQKEFDARVERERHGRSFDDRSYR</sequence>
<feature type="compositionally biased region" description="Basic and acidic residues" evidence="1">
    <location>
        <begin position="225"/>
        <end position="255"/>
    </location>
</feature>
<protein>
    <submittedName>
        <fullName evidence="3">Uncharacterized protein</fullName>
    </submittedName>
</protein>
<dbReference type="AlphaFoldDB" id="A0A6A6PAR3"/>
<keyword evidence="4" id="KW-1185">Reference proteome</keyword>
<feature type="region of interest" description="Disordered" evidence="1">
    <location>
        <begin position="49"/>
        <end position="255"/>
    </location>
</feature>
<gene>
    <name evidence="3" type="ORF">BDY21DRAFT_334141</name>
</gene>
<evidence type="ECO:0000313" key="4">
    <source>
        <dbReference type="Proteomes" id="UP000799766"/>
    </source>
</evidence>
<keyword evidence="2" id="KW-0812">Transmembrane</keyword>
<feature type="compositionally biased region" description="Polar residues" evidence="1">
    <location>
        <begin position="103"/>
        <end position="136"/>
    </location>
</feature>
<feature type="compositionally biased region" description="Low complexity" evidence="1">
    <location>
        <begin position="69"/>
        <end position="85"/>
    </location>
</feature>
<proteinExistence type="predicted"/>
<keyword evidence="2" id="KW-0472">Membrane</keyword>
<organism evidence="3 4">
    <name type="scientific">Lineolata rhizophorae</name>
    <dbReference type="NCBI Taxonomy" id="578093"/>
    <lineage>
        <taxon>Eukaryota</taxon>
        <taxon>Fungi</taxon>
        <taxon>Dikarya</taxon>
        <taxon>Ascomycota</taxon>
        <taxon>Pezizomycotina</taxon>
        <taxon>Dothideomycetes</taxon>
        <taxon>Dothideomycetes incertae sedis</taxon>
        <taxon>Lineolatales</taxon>
        <taxon>Lineolataceae</taxon>
        <taxon>Lineolata</taxon>
    </lineage>
</organism>
<keyword evidence="2" id="KW-1133">Transmembrane helix</keyword>
<feature type="compositionally biased region" description="Polar residues" evidence="1">
    <location>
        <begin position="86"/>
        <end position="95"/>
    </location>
</feature>
<feature type="transmembrane region" description="Helical" evidence="2">
    <location>
        <begin position="18"/>
        <end position="40"/>
    </location>
</feature>
<feature type="compositionally biased region" description="Low complexity" evidence="1">
    <location>
        <begin position="161"/>
        <end position="172"/>
    </location>
</feature>
<evidence type="ECO:0000313" key="3">
    <source>
        <dbReference type="EMBL" id="KAF2461044.1"/>
    </source>
</evidence>
<name>A0A6A6PAR3_9PEZI</name>
<feature type="compositionally biased region" description="Basic and acidic residues" evidence="1">
    <location>
        <begin position="49"/>
        <end position="60"/>
    </location>
</feature>
<dbReference type="EMBL" id="MU001672">
    <property type="protein sequence ID" value="KAF2461044.1"/>
    <property type="molecule type" value="Genomic_DNA"/>
</dbReference>
<dbReference type="Proteomes" id="UP000799766">
    <property type="component" value="Unassembled WGS sequence"/>
</dbReference>
<evidence type="ECO:0000256" key="1">
    <source>
        <dbReference type="SAM" id="MobiDB-lite"/>
    </source>
</evidence>
<dbReference type="OrthoDB" id="4204700at2759"/>
<accession>A0A6A6PAR3</accession>